<keyword evidence="7 9" id="KW-0496">Mitochondrion</keyword>
<protein>
    <recommendedName>
        <fullName evidence="9">Cytochrome b-c1 complex subunit 7</fullName>
    </recommendedName>
</protein>
<dbReference type="GO" id="GO:0005743">
    <property type="term" value="C:mitochondrial inner membrane"/>
    <property type="evidence" value="ECO:0007669"/>
    <property type="project" value="UniProtKB-SubCell"/>
</dbReference>
<evidence type="ECO:0000313" key="10">
    <source>
        <dbReference type="EMBL" id="GMM52026.1"/>
    </source>
</evidence>
<dbReference type="Proteomes" id="UP001362899">
    <property type="component" value="Unassembled WGS sequence"/>
</dbReference>
<keyword evidence="4 9" id="KW-0679">Respiratory chain</keyword>
<keyword evidence="11" id="KW-1185">Reference proteome</keyword>
<dbReference type="GO" id="GO:0045275">
    <property type="term" value="C:respiratory chain complex III"/>
    <property type="evidence" value="ECO:0007669"/>
    <property type="project" value="InterPro"/>
</dbReference>
<name>A0AAV5RLL9_STABA</name>
<evidence type="ECO:0000256" key="1">
    <source>
        <dbReference type="ARBA" id="ARBA00004443"/>
    </source>
</evidence>
<keyword evidence="6 9" id="KW-0249">Electron transport</keyword>
<proteinExistence type="inferred from homology"/>
<dbReference type="PANTHER" id="PTHR12022">
    <property type="entry name" value="UBIQUINOL-CYTOCHROME C REDUCTASE COMPLEX 14 KD PROTEIN"/>
    <property type="match status" value="1"/>
</dbReference>
<keyword evidence="5 9" id="KW-0999">Mitochondrion inner membrane</keyword>
<gene>
    <name evidence="10" type="ORF">DASB73_029890</name>
</gene>
<dbReference type="Gene3D" id="1.10.1090.10">
    <property type="entry name" value="Cytochrome b-c1 complex subunit 7"/>
    <property type="match status" value="1"/>
</dbReference>
<dbReference type="PIRSF" id="PIRSF000022">
    <property type="entry name" value="Bc1_14K"/>
    <property type="match status" value="1"/>
</dbReference>
<comment type="function">
    <text evidence="9">Component of the ubiquinol-cytochrome c oxidoreductase, a multisubunit transmembrane complex that is part of the mitochondrial electron transport chain which drives oxidative phosphorylation.</text>
</comment>
<dbReference type="Pfam" id="PF02271">
    <property type="entry name" value="UCR_14kD"/>
    <property type="match status" value="1"/>
</dbReference>
<evidence type="ECO:0000313" key="11">
    <source>
        <dbReference type="Proteomes" id="UP001362899"/>
    </source>
</evidence>
<accession>A0AAV5RLL9</accession>
<comment type="caution">
    <text evidence="10">The sequence shown here is derived from an EMBL/GenBank/DDBJ whole genome shotgun (WGS) entry which is preliminary data.</text>
</comment>
<evidence type="ECO:0000256" key="7">
    <source>
        <dbReference type="ARBA" id="ARBA00023128"/>
    </source>
</evidence>
<comment type="subcellular location">
    <subcellularLocation>
        <location evidence="1">Mitochondrion inner membrane</location>
        <topology evidence="1">Peripheral membrane protein</topology>
        <orientation evidence="1">Matrix side</orientation>
    </subcellularLocation>
</comment>
<dbReference type="EMBL" id="BTGC01000008">
    <property type="protein sequence ID" value="GMM52026.1"/>
    <property type="molecule type" value="Genomic_DNA"/>
</dbReference>
<keyword evidence="3 9" id="KW-0813">Transport</keyword>
<evidence type="ECO:0000256" key="3">
    <source>
        <dbReference type="ARBA" id="ARBA00022448"/>
    </source>
</evidence>
<evidence type="ECO:0000256" key="6">
    <source>
        <dbReference type="ARBA" id="ARBA00022982"/>
    </source>
</evidence>
<evidence type="ECO:0000256" key="2">
    <source>
        <dbReference type="ARBA" id="ARBA00008554"/>
    </source>
</evidence>
<evidence type="ECO:0000256" key="4">
    <source>
        <dbReference type="ARBA" id="ARBA00022660"/>
    </source>
</evidence>
<dbReference type="InterPro" id="IPR003197">
    <property type="entry name" value="QCR7"/>
</dbReference>
<dbReference type="PANTHER" id="PTHR12022:SF0">
    <property type="entry name" value="CYTOCHROME B-C1 COMPLEX SUBUNIT 7"/>
    <property type="match status" value="1"/>
</dbReference>
<dbReference type="GO" id="GO:0006122">
    <property type="term" value="P:mitochondrial electron transport, ubiquinol to cytochrome c"/>
    <property type="evidence" value="ECO:0007669"/>
    <property type="project" value="InterPro"/>
</dbReference>
<dbReference type="InterPro" id="IPR036544">
    <property type="entry name" value="QCR7_sf"/>
</dbReference>
<reference evidence="10 11" key="1">
    <citation type="journal article" date="2023" name="Elife">
        <title>Identification of key yeast species and microbe-microbe interactions impacting larval growth of Drosophila in the wild.</title>
        <authorList>
            <person name="Mure A."/>
            <person name="Sugiura Y."/>
            <person name="Maeda R."/>
            <person name="Honda K."/>
            <person name="Sakurai N."/>
            <person name="Takahashi Y."/>
            <person name="Watada M."/>
            <person name="Katoh T."/>
            <person name="Gotoh A."/>
            <person name="Gotoh Y."/>
            <person name="Taniguchi I."/>
            <person name="Nakamura K."/>
            <person name="Hayashi T."/>
            <person name="Katayama T."/>
            <person name="Uemura T."/>
            <person name="Hattori Y."/>
        </authorList>
    </citation>
    <scope>NUCLEOTIDE SEQUENCE [LARGE SCALE GENOMIC DNA]</scope>
    <source>
        <strain evidence="10 11">SB-73</strain>
    </source>
</reference>
<keyword evidence="8 9" id="KW-0472">Membrane</keyword>
<sequence length="130" mass="14737">MSTFTQLEKIRNVILASPALKSVFLPASRVFTKAAGYREMGLKTEDLFAEENEVVSTALRRLPSEDSYKRIYRIAVAFQASINQQLAPVGDRIKPEEDTSYLVKHLLEAEAQIHEREELDNLTVKPSKKT</sequence>
<dbReference type="SUPFAM" id="SSF81524">
    <property type="entry name" value="14 kDa protein of cytochrome bc1 complex (Ubiquinol-cytochrome c reductase)"/>
    <property type="match status" value="1"/>
</dbReference>
<dbReference type="AlphaFoldDB" id="A0AAV5RLL9"/>
<evidence type="ECO:0000256" key="8">
    <source>
        <dbReference type="ARBA" id="ARBA00023136"/>
    </source>
</evidence>
<organism evidence="10 11">
    <name type="scientific">Starmerella bacillaris</name>
    <name type="common">Yeast</name>
    <name type="synonym">Candida zemplinina</name>
    <dbReference type="NCBI Taxonomy" id="1247836"/>
    <lineage>
        <taxon>Eukaryota</taxon>
        <taxon>Fungi</taxon>
        <taxon>Dikarya</taxon>
        <taxon>Ascomycota</taxon>
        <taxon>Saccharomycotina</taxon>
        <taxon>Dipodascomycetes</taxon>
        <taxon>Dipodascales</taxon>
        <taxon>Trichomonascaceae</taxon>
        <taxon>Starmerella</taxon>
    </lineage>
</organism>
<comment type="similarity">
    <text evidence="2 9">Belongs to the UQCRB/QCR7 family.</text>
</comment>
<evidence type="ECO:0000256" key="9">
    <source>
        <dbReference type="PIRNR" id="PIRNR000022"/>
    </source>
</evidence>
<evidence type="ECO:0000256" key="5">
    <source>
        <dbReference type="ARBA" id="ARBA00022792"/>
    </source>
</evidence>